<evidence type="ECO:0000313" key="2">
    <source>
        <dbReference type="EMBL" id="QHT34208.1"/>
    </source>
</evidence>
<sequence>MRGRTLKNLSLPNAQLLNINRILTTNPNGNIGNIGNIGSIGSIGVIKNINGYDNSDIGTINNIFNNNVSRKYNIVKYLGEGIQGSLYLANDNNATNNSNNNNNSNKRYICKKIILNNSQSDQSGQSGQSGQADINNQTKQIEFELNILKYLSSNKTTKEHVNTCLEHKIVNNEVFTVFPVFNGYSLQHLIKYLSQLKHGEYYKIIFHLIKTILHGMAKIHQTNIAHQNINNNSILISTYEQPGEIKVKFTDFGLGCGNRMNFTGPQISKDDVFYKFNNCNTNNYTPIEITDNIIDELGDSDYLAISQKYDLLCLGMIFIKLLLFFEKLDINLKKGYNQDFIANIKNRIEGKYIGKNNMTSGNVNGNNNNDDTKYNSLFPFLNIDDKTKKIIVEYLKIINDYIFCKTINRKNCQYILDKLIIYEKYRDDVF</sequence>
<proteinExistence type="predicted"/>
<dbReference type="InterPro" id="IPR000719">
    <property type="entry name" value="Prot_kinase_dom"/>
</dbReference>
<evidence type="ECO:0000259" key="1">
    <source>
        <dbReference type="PROSITE" id="PS50011"/>
    </source>
</evidence>
<dbReference type="PANTHER" id="PTHR44167">
    <property type="entry name" value="OVARIAN-SPECIFIC SERINE/THREONINE-PROTEIN KINASE LOK-RELATED"/>
    <property type="match status" value="1"/>
</dbReference>
<dbReference type="InterPro" id="IPR011009">
    <property type="entry name" value="Kinase-like_dom_sf"/>
</dbReference>
<dbReference type="GO" id="GO:0005524">
    <property type="term" value="F:ATP binding"/>
    <property type="evidence" value="ECO:0007669"/>
    <property type="project" value="InterPro"/>
</dbReference>
<dbReference type="PROSITE" id="PS50011">
    <property type="entry name" value="PROTEIN_KINASE_DOM"/>
    <property type="match status" value="1"/>
</dbReference>
<dbReference type="SUPFAM" id="SSF56112">
    <property type="entry name" value="Protein kinase-like (PK-like)"/>
    <property type="match status" value="1"/>
</dbReference>
<dbReference type="GO" id="GO:0004672">
    <property type="term" value="F:protein kinase activity"/>
    <property type="evidence" value="ECO:0007669"/>
    <property type="project" value="InterPro"/>
</dbReference>
<dbReference type="EMBL" id="MN738991">
    <property type="protein sequence ID" value="QHT34208.1"/>
    <property type="molecule type" value="Genomic_DNA"/>
</dbReference>
<dbReference type="AlphaFoldDB" id="A0A6C0EYU2"/>
<dbReference type="Pfam" id="PF00069">
    <property type="entry name" value="Pkinase"/>
    <property type="match status" value="1"/>
</dbReference>
<organism evidence="2">
    <name type="scientific">viral metagenome</name>
    <dbReference type="NCBI Taxonomy" id="1070528"/>
    <lineage>
        <taxon>unclassified sequences</taxon>
        <taxon>metagenomes</taxon>
        <taxon>organismal metagenomes</taxon>
    </lineage>
</organism>
<feature type="domain" description="Protein kinase" evidence="1">
    <location>
        <begin position="72"/>
        <end position="402"/>
    </location>
</feature>
<dbReference type="PANTHER" id="PTHR44167:SF24">
    <property type="entry name" value="SERINE_THREONINE-PROTEIN KINASE CHK2"/>
    <property type="match status" value="1"/>
</dbReference>
<dbReference type="SMART" id="SM00220">
    <property type="entry name" value="S_TKc"/>
    <property type="match status" value="1"/>
</dbReference>
<protein>
    <recommendedName>
        <fullName evidence="1">Protein kinase domain-containing protein</fullName>
    </recommendedName>
</protein>
<accession>A0A6C0EYU2</accession>
<reference evidence="2" key="1">
    <citation type="journal article" date="2020" name="Nature">
        <title>Giant virus diversity and host interactions through global metagenomics.</title>
        <authorList>
            <person name="Schulz F."/>
            <person name="Roux S."/>
            <person name="Paez-Espino D."/>
            <person name="Jungbluth S."/>
            <person name="Walsh D.A."/>
            <person name="Denef V.J."/>
            <person name="McMahon K.D."/>
            <person name="Konstantinidis K.T."/>
            <person name="Eloe-Fadrosh E.A."/>
            <person name="Kyrpides N.C."/>
            <person name="Woyke T."/>
        </authorList>
    </citation>
    <scope>NUCLEOTIDE SEQUENCE</scope>
    <source>
        <strain evidence="2">GVMAG-M-3300009161-52</strain>
    </source>
</reference>
<name>A0A6C0EYU2_9ZZZZ</name>
<dbReference type="Gene3D" id="1.10.510.10">
    <property type="entry name" value="Transferase(Phosphotransferase) domain 1"/>
    <property type="match status" value="1"/>
</dbReference>